<dbReference type="EMBL" id="OX459947">
    <property type="protein sequence ID" value="CAI9154067.1"/>
    <property type="molecule type" value="Genomic_DNA"/>
</dbReference>
<dbReference type="Proteomes" id="UP001176941">
    <property type="component" value="Chromosome 11"/>
</dbReference>
<accession>A0ABN8XXG6</accession>
<keyword evidence="2" id="KW-1185">Reference proteome</keyword>
<evidence type="ECO:0000313" key="2">
    <source>
        <dbReference type="Proteomes" id="UP001176941"/>
    </source>
</evidence>
<evidence type="ECO:0000313" key="1">
    <source>
        <dbReference type="EMBL" id="CAI9154067.1"/>
    </source>
</evidence>
<organism evidence="1 2">
    <name type="scientific">Rangifer tarandus platyrhynchus</name>
    <name type="common">Svalbard reindeer</name>
    <dbReference type="NCBI Taxonomy" id="3082113"/>
    <lineage>
        <taxon>Eukaryota</taxon>
        <taxon>Metazoa</taxon>
        <taxon>Chordata</taxon>
        <taxon>Craniata</taxon>
        <taxon>Vertebrata</taxon>
        <taxon>Euteleostomi</taxon>
        <taxon>Mammalia</taxon>
        <taxon>Eutheria</taxon>
        <taxon>Laurasiatheria</taxon>
        <taxon>Artiodactyla</taxon>
        <taxon>Ruminantia</taxon>
        <taxon>Pecora</taxon>
        <taxon>Cervidae</taxon>
        <taxon>Odocoileinae</taxon>
        <taxon>Rangifer</taxon>
    </lineage>
</organism>
<name>A0ABN8XXG6_RANTA</name>
<proteinExistence type="predicted"/>
<reference evidence="1" key="1">
    <citation type="submission" date="2023-04" db="EMBL/GenBank/DDBJ databases">
        <authorList>
            <consortium name="ELIXIR-Norway"/>
        </authorList>
    </citation>
    <scope>NUCLEOTIDE SEQUENCE [LARGE SCALE GENOMIC DNA]</scope>
</reference>
<gene>
    <name evidence="1" type="ORF">MRATA1EN1_LOCUS3029</name>
</gene>
<sequence length="121" mass="13808">MFWAPGISFTEDNFSTDQETKGWFQDDLSRTRKVQHKILSLHVWTSFLPSVPCAFELHPNLECHKDKKACPTVKINFFFLLMPAMQFLKRTVCFPGSGESHGDLLLALQVLTGTLCPVNFM</sequence>
<protein>
    <submittedName>
        <fullName evidence="1">Uncharacterized protein</fullName>
    </submittedName>
</protein>